<sequence>MDEKQAADAPGQGAPSETAYAAREHTAHLERDHGFDDEHDYDEHDEQDEDGPSESPGSTGSTGARAAKSPLAIASWAGAQEIELPDLHADVWKSGYPYDTKMTRKEYERIKRSLQIEMLKMQAWVKETGQKVVIVFEGRDAAGKGGAIKRFTEHLNPRGASVVALEKPSEREQSEWYFQRYVAHLPAAGEIVFFDRSWYNRAGVERVMGYCTNSQYQEFMRSCPQIEQMWVNAGITLIKFWFSVGRKEQIARFERRATDPVKQWKLSPTDLASLDKWDAYTQAKEAMFAHTDTDWAPWTVIKSNDKKRGRIEAMRYVLDKLPYPGKDRAIIGFPDPKIVGSAKQILDEGEDGFQGGYRSGR</sequence>
<keyword evidence="2 4" id="KW-0808">Transferase</keyword>
<dbReference type="Pfam" id="PF03976">
    <property type="entry name" value="PPK2"/>
    <property type="match status" value="1"/>
</dbReference>
<dbReference type="InterPro" id="IPR022488">
    <property type="entry name" value="PPK2-related"/>
</dbReference>
<comment type="subunit">
    <text evidence="4">Homotetramer.</text>
</comment>
<dbReference type="Gene3D" id="3.40.50.300">
    <property type="entry name" value="P-loop containing nucleotide triphosphate hydrolases"/>
    <property type="match status" value="1"/>
</dbReference>
<evidence type="ECO:0000259" key="6">
    <source>
        <dbReference type="Pfam" id="PF03976"/>
    </source>
</evidence>
<dbReference type="EMBL" id="JABENB010000001">
    <property type="protein sequence ID" value="NNG38305.1"/>
    <property type="molecule type" value="Genomic_DNA"/>
</dbReference>
<feature type="compositionally biased region" description="Acidic residues" evidence="5">
    <location>
        <begin position="37"/>
        <end position="52"/>
    </location>
</feature>
<dbReference type="GO" id="GO:0006793">
    <property type="term" value="P:phosphorus metabolic process"/>
    <property type="evidence" value="ECO:0007669"/>
    <property type="project" value="InterPro"/>
</dbReference>
<evidence type="ECO:0000256" key="4">
    <source>
        <dbReference type="RuleBase" id="RU369062"/>
    </source>
</evidence>
<organism evidence="7 8">
    <name type="scientific">Flexivirga aerilata</name>
    <dbReference type="NCBI Taxonomy" id="1656889"/>
    <lineage>
        <taxon>Bacteria</taxon>
        <taxon>Bacillati</taxon>
        <taxon>Actinomycetota</taxon>
        <taxon>Actinomycetes</taxon>
        <taxon>Micrococcales</taxon>
        <taxon>Dermacoccaceae</taxon>
        <taxon>Flexivirga</taxon>
    </lineage>
</organism>
<comment type="caution">
    <text evidence="7">The sequence shown here is derived from an EMBL/GenBank/DDBJ whole genome shotgun (WGS) entry which is preliminary data.</text>
</comment>
<name>A0A849ACQ4_9MICO</name>
<comment type="function">
    <text evidence="4">Uses inorganic polyphosphate (polyP) as a donor to convert GDP to GTP or ADP to ATP.</text>
</comment>
<dbReference type="Proteomes" id="UP000557772">
    <property type="component" value="Unassembled WGS sequence"/>
</dbReference>
<feature type="compositionally biased region" description="Basic and acidic residues" evidence="5">
    <location>
        <begin position="22"/>
        <end position="36"/>
    </location>
</feature>
<evidence type="ECO:0000256" key="2">
    <source>
        <dbReference type="ARBA" id="ARBA00022679"/>
    </source>
</evidence>
<evidence type="ECO:0000256" key="5">
    <source>
        <dbReference type="SAM" id="MobiDB-lite"/>
    </source>
</evidence>
<accession>A0A849ACQ4</accession>
<evidence type="ECO:0000256" key="3">
    <source>
        <dbReference type="ARBA" id="ARBA00022777"/>
    </source>
</evidence>
<keyword evidence="8" id="KW-1185">Reference proteome</keyword>
<protein>
    <recommendedName>
        <fullName evidence="4">ADP/GDP-polyphosphate phosphotransferase</fullName>
        <ecNumber evidence="4">2.7.4.-</ecNumber>
    </recommendedName>
    <alternativeName>
        <fullName evidence="4">Polyphosphate kinase PPK2</fullName>
    </alternativeName>
</protein>
<dbReference type="RefSeq" id="WP_171151914.1">
    <property type="nucleotide sequence ID" value="NZ_JABENB010000001.1"/>
</dbReference>
<reference evidence="7 8" key="1">
    <citation type="submission" date="2020-05" db="EMBL/GenBank/DDBJ databases">
        <title>Flexivirga sp. ID2601S isolated from air conditioner.</title>
        <authorList>
            <person name="Kim D.H."/>
        </authorList>
    </citation>
    <scope>NUCLEOTIDE SEQUENCE [LARGE SCALE GENOMIC DNA]</scope>
    <source>
        <strain evidence="7 8">ID2601S</strain>
    </source>
</reference>
<keyword evidence="3 4" id="KW-0418">Kinase</keyword>
<feature type="domain" description="Polyphosphate kinase-2-related" evidence="6">
    <location>
        <begin position="102"/>
        <end position="327"/>
    </location>
</feature>
<evidence type="ECO:0000313" key="8">
    <source>
        <dbReference type="Proteomes" id="UP000557772"/>
    </source>
</evidence>
<dbReference type="InterPro" id="IPR022486">
    <property type="entry name" value="PPK2_PA0141"/>
</dbReference>
<feature type="compositionally biased region" description="Low complexity" evidence="5">
    <location>
        <begin position="53"/>
        <end position="63"/>
    </location>
</feature>
<dbReference type="InterPro" id="IPR027417">
    <property type="entry name" value="P-loop_NTPase"/>
</dbReference>
<proteinExistence type="inferred from homology"/>
<comment type="similarity">
    <text evidence="1 4">Belongs to the polyphosphate kinase 2 (PPK2) family. Class I subfamily.</text>
</comment>
<feature type="region of interest" description="Disordered" evidence="5">
    <location>
        <begin position="1"/>
        <end position="66"/>
    </location>
</feature>
<dbReference type="EC" id="2.7.4.-" evidence="4"/>
<dbReference type="SUPFAM" id="SSF52540">
    <property type="entry name" value="P-loop containing nucleoside triphosphate hydrolases"/>
    <property type="match status" value="1"/>
</dbReference>
<dbReference type="PANTHER" id="PTHR34383:SF1">
    <property type="entry name" value="ADP-POLYPHOSPHATE PHOSPHOTRANSFERASE"/>
    <property type="match status" value="1"/>
</dbReference>
<dbReference type="AlphaFoldDB" id="A0A849ACQ4"/>
<evidence type="ECO:0000256" key="1">
    <source>
        <dbReference type="ARBA" id="ARBA00009924"/>
    </source>
</evidence>
<dbReference type="GO" id="GO:0008976">
    <property type="term" value="F:polyphosphate kinase activity"/>
    <property type="evidence" value="ECO:0007669"/>
    <property type="project" value="UniProtKB-UniRule"/>
</dbReference>
<dbReference type="NCBIfam" id="TIGR03707">
    <property type="entry name" value="PPK2_P_aer"/>
    <property type="match status" value="1"/>
</dbReference>
<gene>
    <name evidence="7" type="primary">ppk2</name>
    <name evidence="7" type="ORF">HJ588_03325</name>
</gene>
<dbReference type="PANTHER" id="PTHR34383">
    <property type="entry name" value="POLYPHOSPHATE:AMP PHOSPHOTRANSFERASE-RELATED"/>
    <property type="match status" value="1"/>
</dbReference>
<evidence type="ECO:0000313" key="7">
    <source>
        <dbReference type="EMBL" id="NNG38305.1"/>
    </source>
</evidence>